<accession>A0ABW8YK80</accession>
<feature type="domain" description="Alpha/beta hydrolase fold-3" evidence="4">
    <location>
        <begin position="80"/>
        <end position="284"/>
    </location>
</feature>
<dbReference type="PANTHER" id="PTHR48081:SF8">
    <property type="entry name" value="ALPHA_BETA HYDROLASE FOLD-3 DOMAIN-CONTAINING PROTEIN-RELATED"/>
    <property type="match status" value="1"/>
</dbReference>
<dbReference type="PANTHER" id="PTHR48081">
    <property type="entry name" value="AB HYDROLASE SUPERFAMILY PROTEIN C4A8.06C"/>
    <property type="match status" value="1"/>
</dbReference>
<feature type="active site" evidence="3">
    <location>
        <position position="158"/>
    </location>
</feature>
<gene>
    <name evidence="5" type="ORF">ABS767_01425</name>
</gene>
<protein>
    <submittedName>
        <fullName evidence="5">Alpha/beta hydrolase</fullName>
    </submittedName>
</protein>
<evidence type="ECO:0000313" key="5">
    <source>
        <dbReference type="EMBL" id="MFL9839610.1"/>
    </source>
</evidence>
<dbReference type="GO" id="GO:0016787">
    <property type="term" value="F:hydrolase activity"/>
    <property type="evidence" value="ECO:0007669"/>
    <property type="project" value="UniProtKB-KW"/>
</dbReference>
<dbReference type="InterPro" id="IPR033140">
    <property type="entry name" value="Lipase_GDXG_put_SER_AS"/>
</dbReference>
<name>A0ABW8YK80_9SPHN</name>
<comment type="caution">
    <text evidence="5">The sequence shown here is derived from an EMBL/GenBank/DDBJ whole genome shotgun (WGS) entry which is preliminary data.</text>
</comment>
<evidence type="ECO:0000256" key="1">
    <source>
        <dbReference type="ARBA" id="ARBA00010515"/>
    </source>
</evidence>
<keyword evidence="2 5" id="KW-0378">Hydrolase</keyword>
<dbReference type="EMBL" id="JBELQC010000001">
    <property type="protein sequence ID" value="MFL9839610.1"/>
    <property type="molecule type" value="Genomic_DNA"/>
</dbReference>
<proteinExistence type="inferred from homology"/>
<dbReference type="PROSITE" id="PS01174">
    <property type="entry name" value="LIPASE_GDXG_SER"/>
    <property type="match status" value="1"/>
</dbReference>
<dbReference type="RefSeq" id="WP_408076577.1">
    <property type="nucleotide sequence ID" value="NZ_JBELQC010000001.1"/>
</dbReference>
<dbReference type="InterPro" id="IPR013094">
    <property type="entry name" value="AB_hydrolase_3"/>
</dbReference>
<dbReference type="InterPro" id="IPR050300">
    <property type="entry name" value="GDXG_lipolytic_enzyme"/>
</dbReference>
<keyword evidence="6" id="KW-1185">Reference proteome</keyword>
<evidence type="ECO:0000259" key="4">
    <source>
        <dbReference type="Pfam" id="PF07859"/>
    </source>
</evidence>
<evidence type="ECO:0000256" key="2">
    <source>
        <dbReference type="ARBA" id="ARBA00022801"/>
    </source>
</evidence>
<organism evidence="5 6">
    <name type="scientific">Sphingomonas plantiphila</name>
    <dbReference type="NCBI Taxonomy" id="3163295"/>
    <lineage>
        <taxon>Bacteria</taxon>
        <taxon>Pseudomonadati</taxon>
        <taxon>Pseudomonadota</taxon>
        <taxon>Alphaproteobacteria</taxon>
        <taxon>Sphingomonadales</taxon>
        <taxon>Sphingomonadaceae</taxon>
        <taxon>Sphingomonas</taxon>
    </lineage>
</organism>
<dbReference type="Gene3D" id="3.40.50.1820">
    <property type="entry name" value="alpha/beta hydrolase"/>
    <property type="match status" value="1"/>
</dbReference>
<dbReference type="InterPro" id="IPR029058">
    <property type="entry name" value="AB_hydrolase_fold"/>
</dbReference>
<reference evidence="5 6" key="1">
    <citation type="submission" date="2024-06" db="EMBL/GenBank/DDBJ databases">
        <authorList>
            <person name="Kaempfer P."/>
            <person name="Viver T."/>
        </authorList>
    </citation>
    <scope>NUCLEOTIDE SEQUENCE [LARGE SCALE GENOMIC DNA]</scope>
    <source>
        <strain evidence="5 6">ST-64</strain>
    </source>
</reference>
<sequence>MADAPMLAEGIADYLDAVRRPPEAAVSLEAARLIADRDAHRIAGPRPAGMRVTDSYVPDVAIETAVRIYRPAGDGALPAVLYLHGGGFTIGSIETYDCLAAALAKACGAVVVSVHYARLPESTPGATIAQCHGVLRWIARMADRLTIDPARIAVAGDSAGACLATHVAMRARDGDGPALIGQLLCYGVYALDPKREAYARAHDPGLPRAVIDAMIATWQDCAARDATIVRAPLNAELAGLPPAILLAAEHDPMRAEGDEFAAALRAAGVVVETRSSPGMCHGFLRAQHFSAPARAEMQWLGAAFRTLLQSTHP</sequence>
<dbReference type="Pfam" id="PF07859">
    <property type="entry name" value="Abhydrolase_3"/>
    <property type="match status" value="1"/>
</dbReference>
<evidence type="ECO:0000313" key="6">
    <source>
        <dbReference type="Proteomes" id="UP001629244"/>
    </source>
</evidence>
<comment type="similarity">
    <text evidence="1">Belongs to the 'GDXG' lipolytic enzyme family.</text>
</comment>
<evidence type="ECO:0000256" key="3">
    <source>
        <dbReference type="PROSITE-ProRule" id="PRU10038"/>
    </source>
</evidence>
<dbReference type="SUPFAM" id="SSF53474">
    <property type="entry name" value="alpha/beta-Hydrolases"/>
    <property type="match status" value="1"/>
</dbReference>
<dbReference type="Proteomes" id="UP001629244">
    <property type="component" value="Unassembled WGS sequence"/>
</dbReference>